<dbReference type="InterPro" id="IPR030564">
    <property type="entry name" value="Myotubularin"/>
</dbReference>
<keyword evidence="4" id="KW-1185">Reference proteome</keyword>
<name>A0ABM5F3G3_9SAUR</name>
<evidence type="ECO:0000259" key="3">
    <source>
        <dbReference type="PROSITE" id="PS51339"/>
    </source>
</evidence>
<dbReference type="PANTHER" id="PTHR10807:SF51">
    <property type="entry name" value="MYOTUBULARIN-RELATED PROTEIN 11"/>
    <property type="match status" value="1"/>
</dbReference>
<evidence type="ECO:0000256" key="2">
    <source>
        <dbReference type="SAM" id="MobiDB-lite"/>
    </source>
</evidence>
<sequence length="709" mass="79879">MLSSSKNSFKIKQPLRDPGPKSPKSPAMSGRKNRKHGALQCIPGEYVQEEAAHVKKSVPSPDGEGFLPGTLYCTNLRVAFLPDPPPNAEDGSCHPFIHTDHDVALPGIAKLVAVHSFAKAKVLTSSSLLKFIPEELLVFCRDFRLLRYHFHESGLEPQAFRVTMAIAQAQESSGWDGSYESIAWKNRENGQASREEEDPPTLLFESLCDWEKELKRLGAEGWRVSPANERFDMSTSLPKYLLVPSRSLDNELKRAFVHFNERRIPRLSWHHPGGSDLLRAASFHPDSDPEKEDMRSVEMLMLAGHSQCVIVETAADLPTPAEVQQAYAKLWSLSLCLADSVAAPSDEKWLSSLEGTRWLEHVRACLKKASEVAVLLAERKRSVVLQESDDRDLNCLLASLVQVLSDPHTRTISGFQSLIQKEWVAAGHPFQQRLNLLQKNDREESPVFLLFLDCVWQLLQQFPRAFEFTDAYLVALHDSSYLPFASTFLFNCQWERGRKNQNRFLNQLYTPINGWREDLCLEILQKESKDAEAAHLPTLWDWAVSYSPRQRAQFRNPFYLRSSPAGSGRALNGNFLPPKGDQMQNTPPGKGTLYVFSKGSLALQTHFFPWKNGSLVKKGTRRAPLAEGTGEQERPPWGKASPWLLCQDGPLLLPSLVGPRIRLWRRCYLRGNPDFPLGLFAPSLSGLAEELERLQDQLQAAKKKLPSCS</sequence>
<dbReference type="InterPro" id="IPR029021">
    <property type="entry name" value="Prot-tyrosine_phosphatase-like"/>
</dbReference>
<dbReference type="RefSeq" id="XP_072839944.1">
    <property type="nucleotide sequence ID" value="XM_072983843.1"/>
</dbReference>
<dbReference type="Proteomes" id="UP001652642">
    <property type="component" value="Chromosome 15"/>
</dbReference>
<dbReference type="InterPro" id="IPR010569">
    <property type="entry name" value="Myotubularin-like_Pase_dom"/>
</dbReference>
<organism evidence="4 5">
    <name type="scientific">Pogona vitticeps</name>
    <name type="common">central bearded dragon</name>
    <dbReference type="NCBI Taxonomy" id="103695"/>
    <lineage>
        <taxon>Eukaryota</taxon>
        <taxon>Metazoa</taxon>
        <taxon>Chordata</taxon>
        <taxon>Craniata</taxon>
        <taxon>Vertebrata</taxon>
        <taxon>Euteleostomi</taxon>
        <taxon>Lepidosauria</taxon>
        <taxon>Squamata</taxon>
        <taxon>Bifurcata</taxon>
        <taxon>Unidentata</taxon>
        <taxon>Episquamata</taxon>
        <taxon>Toxicofera</taxon>
        <taxon>Iguania</taxon>
        <taxon>Acrodonta</taxon>
        <taxon>Agamidae</taxon>
        <taxon>Amphibolurinae</taxon>
        <taxon>Pogona</taxon>
    </lineage>
</organism>
<dbReference type="GeneID" id="110081483"/>
<dbReference type="InterPro" id="IPR022587">
    <property type="entry name" value="MTMR12-like_C"/>
</dbReference>
<dbReference type="PANTHER" id="PTHR10807">
    <property type="entry name" value="MYOTUBULARIN-RELATED"/>
    <property type="match status" value="1"/>
</dbReference>
<dbReference type="PROSITE" id="PS51339">
    <property type="entry name" value="PPASE_MYOTUBULARIN"/>
    <property type="match status" value="1"/>
</dbReference>
<protein>
    <submittedName>
        <fullName evidence="5">Myotubularin-related protein 11 isoform X1</fullName>
    </submittedName>
</protein>
<evidence type="ECO:0000313" key="5">
    <source>
        <dbReference type="RefSeq" id="XP_072839944.1"/>
    </source>
</evidence>
<proteinExistence type="inferred from homology"/>
<feature type="domain" description="Myotubularin phosphatase" evidence="3">
    <location>
        <begin position="204"/>
        <end position="668"/>
    </location>
</feature>
<dbReference type="SUPFAM" id="SSF50729">
    <property type="entry name" value="PH domain-like"/>
    <property type="match status" value="1"/>
</dbReference>
<dbReference type="Pfam" id="PF06602">
    <property type="entry name" value="Myotub-related"/>
    <property type="match status" value="2"/>
</dbReference>
<accession>A0ABM5F3G3</accession>
<gene>
    <name evidence="5" type="primary">MTMR11</name>
</gene>
<feature type="region of interest" description="Disordered" evidence="2">
    <location>
        <begin position="1"/>
        <end position="36"/>
    </location>
</feature>
<evidence type="ECO:0000313" key="4">
    <source>
        <dbReference type="Proteomes" id="UP001652642"/>
    </source>
</evidence>
<dbReference type="Pfam" id="PF12578">
    <property type="entry name" value="3-PAP"/>
    <property type="match status" value="1"/>
</dbReference>
<dbReference type="SUPFAM" id="SSF52799">
    <property type="entry name" value="(Phosphotyrosine protein) phosphatases II"/>
    <property type="match status" value="1"/>
</dbReference>
<reference evidence="5" key="1">
    <citation type="submission" date="2025-08" db="UniProtKB">
        <authorList>
            <consortium name="RefSeq"/>
        </authorList>
    </citation>
    <scope>IDENTIFICATION</scope>
</reference>
<dbReference type="CDD" id="cd14595">
    <property type="entry name" value="PTP-MTMR11"/>
    <property type="match status" value="1"/>
</dbReference>
<evidence type="ECO:0000256" key="1">
    <source>
        <dbReference type="ARBA" id="ARBA00007471"/>
    </source>
</evidence>
<comment type="similarity">
    <text evidence="1">Belongs to the protein-tyrosine phosphatase family. Non-receptor class myotubularin subfamily.</text>
</comment>
<feature type="compositionally biased region" description="Polar residues" evidence="2">
    <location>
        <begin position="1"/>
        <end position="10"/>
    </location>
</feature>